<dbReference type="EMBL" id="JAOTOJ010000001">
    <property type="protein sequence ID" value="KAK9411849.1"/>
    <property type="molecule type" value="Genomic_DNA"/>
</dbReference>
<feature type="domain" description="Sulfotransferase" evidence="5">
    <location>
        <begin position="80"/>
        <end position="314"/>
    </location>
</feature>
<dbReference type="GO" id="GO:0008146">
    <property type="term" value="F:sulfotransferase activity"/>
    <property type="evidence" value="ECO:0007669"/>
    <property type="project" value="InterPro"/>
</dbReference>
<comment type="caution">
    <text evidence="6">The sequence shown here is derived from an EMBL/GenBank/DDBJ whole genome shotgun (WGS) entry which is preliminary data.</text>
</comment>
<dbReference type="Proteomes" id="UP001474421">
    <property type="component" value="Unassembled WGS sequence"/>
</dbReference>
<evidence type="ECO:0000313" key="6">
    <source>
        <dbReference type="EMBL" id="KAK9411849.1"/>
    </source>
</evidence>
<evidence type="ECO:0000256" key="3">
    <source>
        <dbReference type="RuleBase" id="RU361155"/>
    </source>
</evidence>
<proteinExistence type="inferred from homology"/>
<dbReference type="EC" id="2.8.2.-" evidence="3"/>
<reference evidence="6 7" key="1">
    <citation type="journal article" date="2024" name="Proc. Natl. Acad. Sci. U.S.A.">
        <title>The genetic regulatory architecture and epigenomic basis for age-related changes in rattlesnake venom.</title>
        <authorList>
            <person name="Hogan M.P."/>
            <person name="Holding M.L."/>
            <person name="Nystrom G.S."/>
            <person name="Colston T.J."/>
            <person name="Bartlett D.A."/>
            <person name="Mason A.J."/>
            <person name="Ellsworth S.A."/>
            <person name="Rautsaw R.M."/>
            <person name="Lawrence K.C."/>
            <person name="Strickland J.L."/>
            <person name="He B."/>
            <person name="Fraser P."/>
            <person name="Margres M.J."/>
            <person name="Gilbert D.M."/>
            <person name="Gibbs H.L."/>
            <person name="Parkinson C.L."/>
            <person name="Rokyta D.R."/>
        </authorList>
    </citation>
    <scope>NUCLEOTIDE SEQUENCE [LARGE SCALE GENOMIC DNA]</scope>
    <source>
        <strain evidence="6">DRR0105</strain>
    </source>
</reference>
<sequence length="337" mass="37761">MQAAITIDSAQTLTIQKSSSAHPSMPSDASFLTSEGGAKPGGAKDGNPSCLAFLYKGIPYPNTVCSAETFQALENFESRKDDAVLVSYPKCGANWLILIVSDLIATTLKIKQENTELPFMECGDPEKFQRMKQFPSPRIVATHLHYNYLPKSIFKNKAKILVLFRNPKDTAASFFHFHNNAPTIPNYNSWEEFFLEFMNGEVAWGSYFDQAVAWNKHIDDENVLILTYEQLEEDLVLGVKQIANFFGFPATTEQIQAIADRTTFQVVRDKSQETHGMAGPLLFRKGIVGDWKNIFGKAQNEQMDAKFKECLAGTKLGTKLKTIFLSALLFNKLQPSF</sequence>
<dbReference type="PANTHER" id="PTHR11783">
    <property type="entry name" value="SULFOTRANSFERASE SULT"/>
    <property type="match status" value="1"/>
</dbReference>
<evidence type="ECO:0000256" key="1">
    <source>
        <dbReference type="ARBA" id="ARBA00005771"/>
    </source>
</evidence>
<feature type="region of interest" description="Disordered" evidence="4">
    <location>
        <begin position="17"/>
        <end position="40"/>
    </location>
</feature>
<dbReference type="Pfam" id="PF00685">
    <property type="entry name" value="Sulfotransfer_1"/>
    <property type="match status" value="1"/>
</dbReference>
<dbReference type="InterPro" id="IPR000863">
    <property type="entry name" value="Sulfotransferase_dom"/>
</dbReference>
<evidence type="ECO:0000256" key="2">
    <source>
        <dbReference type="ARBA" id="ARBA00022679"/>
    </source>
</evidence>
<evidence type="ECO:0000313" key="7">
    <source>
        <dbReference type="Proteomes" id="UP001474421"/>
    </source>
</evidence>
<organism evidence="6 7">
    <name type="scientific">Crotalus adamanteus</name>
    <name type="common">Eastern diamondback rattlesnake</name>
    <dbReference type="NCBI Taxonomy" id="8729"/>
    <lineage>
        <taxon>Eukaryota</taxon>
        <taxon>Metazoa</taxon>
        <taxon>Chordata</taxon>
        <taxon>Craniata</taxon>
        <taxon>Vertebrata</taxon>
        <taxon>Euteleostomi</taxon>
        <taxon>Lepidosauria</taxon>
        <taxon>Squamata</taxon>
        <taxon>Bifurcata</taxon>
        <taxon>Unidentata</taxon>
        <taxon>Episquamata</taxon>
        <taxon>Toxicofera</taxon>
        <taxon>Serpentes</taxon>
        <taxon>Colubroidea</taxon>
        <taxon>Viperidae</taxon>
        <taxon>Crotalinae</taxon>
        <taxon>Crotalus</taxon>
    </lineage>
</organism>
<dbReference type="Gene3D" id="3.40.50.300">
    <property type="entry name" value="P-loop containing nucleotide triphosphate hydrolases"/>
    <property type="match status" value="1"/>
</dbReference>
<keyword evidence="7" id="KW-1185">Reference proteome</keyword>
<evidence type="ECO:0000259" key="5">
    <source>
        <dbReference type="Pfam" id="PF00685"/>
    </source>
</evidence>
<accession>A0AAW1CBH5</accession>
<dbReference type="SUPFAM" id="SSF52540">
    <property type="entry name" value="P-loop containing nucleoside triphosphate hydrolases"/>
    <property type="match status" value="1"/>
</dbReference>
<name>A0AAW1CBH5_CROAD</name>
<dbReference type="AlphaFoldDB" id="A0AAW1CBH5"/>
<evidence type="ECO:0000256" key="4">
    <source>
        <dbReference type="SAM" id="MobiDB-lite"/>
    </source>
</evidence>
<gene>
    <name evidence="6" type="ORF">NXF25_003024</name>
</gene>
<dbReference type="InterPro" id="IPR027417">
    <property type="entry name" value="P-loop_NTPase"/>
</dbReference>
<keyword evidence="2 3" id="KW-0808">Transferase</keyword>
<comment type="similarity">
    <text evidence="1 3">Belongs to the sulfotransferase 1 family.</text>
</comment>
<protein>
    <recommendedName>
        <fullName evidence="3">Sulfotransferase</fullName>
        <ecNumber evidence="3">2.8.2.-</ecNumber>
    </recommendedName>
</protein>